<name>A0A292ZJV1_SPHSA</name>
<accession>A0A292ZJV1</accession>
<gene>
    <name evidence="1" type="ORF">SFOMI_3704</name>
</gene>
<organism evidence="1 2">
    <name type="scientific">Sphingobium fuliginis (strain ATCC 27551)</name>
    <dbReference type="NCBI Taxonomy" id="336203"/>
    <lineage>
        <taxon>Bacteria</taxon>
        <taxon>Pseudomonadati</taxon>
        <taxon>Pseudomonadota</taxon>
        <taxon>Alphaproteobacteria</taxon>
        <taxon>Sphingomonadales</taxon>
        <taxon>Sphingomonadaceae</taxon>
        <taxon>Sphingobium</taxon>
    </lineage>
</organism>
<proteinExistence type="predicted"/>
<comment type="caution">
    <text evidence="1">The sequence shown here is derived from an EMBL/GenBank/DDBJ whole genome shotgun (WGS) entry which is preliminary data.</text>
</comment>
<evidence type="ECO:0000313" key="1">
    <source>
        <dbReference type="EMBL" id="GAY23139.1"/>
    </source>
</evidence>
<dbReference type="EMBL" id="BEWI01000032">
    <property type="protein sequence ID" value="GAY23139.1"/>
    <property type="molecule type" value="Genomic_DNA"/>
</dbReference>
<reference evidence="1 2" key="2">
    <citation type="journal article" date="2013" name="Environ. Sci. Technol.">
        <title>The 4-tert-butylphenol-utilizing bacterium Sphingobium fuliginis OMI can degrade bisphenols via phenolic ring hydroxylation and meta-cleavage pathway.</title>
        <authorList>
            <person name="Ogata Y."/>
            <person name="Goda S."/>
            <person name="Toyama T."/>
            <person name="Sei K."/>
            <person name="Ike M."/>
        </authorList>
    </citation>
    <scope>NUCLEOTIDE SEQUENCE [LARGE SCALE GENOMIC DNA]</scope>
    <source>
        <strain evidence="1 2">OMI</strain>
    </source>
</reference>
<sequence>MTRIWGDDRFYFNTNSEGWEADVFGEICVLLPARERGTLYAHKSLARI</sequence>
<reference evidence="1 2" key="1">
    <citation type="journal article" date="2013" name="Biodegradation">
        <title>Occurrence of 4-tert-butylphenol (4-t-BP) biodegradation in an aquatic sample caused by the presence of Spirodela polyrrhiza and isolation of a 4-t-BP-utilizing bacterium.</title>
        <authorList>
            <person name="Ogata Y."/>
            <person name="Toyama T."/>
            <person name="Yu N."/>
            <person name="Wang X."/>
            <person name="Sei K."/>
            <person name="Ike M."/>
        </authorList>
    </citation>
    <scope>NUCLEOTIDE SEQUENCE [LARGE SCALE GENOMIC DNA]</scope>
    <source>
        <strain evidence="1 2">OMI</strain>
    </source>
</reference>
<dbReference type="AlphaFoldDB" id="A0A292ZJV1"/>
<evidence type="ECO:0000313" key="2">
    <source>
        <dbReference type="Proteomes" id="UP000221538"/>
    </source>
</evidence>
<dbReference type="Proteomes" id="UP000221538">
    <property type="component" value="Unassembled WGS sequence"/>
</dbReference>
<protein>
    <submittedName>
        <fullName evidence="1">Uncharacterized protein</fullName>
    </submittedName>
</protein>